<dbReference type="EMBL" id="HE965805">
    <property type="protein sequence ID" value="CCJ64817.1"/>
    <property type="molecule type" value="Genomic_DNA"/>
</dbReference>
<sequence length="139" mass="15563">MRMPTSEQRNCSPRVAMPRPVERALQRLGQDISTARRVRRLSQEDLAQRVGTSLSTVRRMEDGHPGTALHTFLRALHVLGRLDDVLRVMATENDVLGMELVREQLPQRVRTVRGSKPRVGHSAAVKEGASDDADELEGF</sequence>
<dbReference type="AlphaFoldDB" id="A0A0T7CT95"/>
<feature type="compositionally biased region" description="Acidic residues" evidence="1">
    <location>
        <begin position="130"/>
        <end position="139"/>
    </location>
</feature>
<name>A0A0T7CT95_BORP1</name>
<reference evidence="3 4" key="1">
    <citation type="journal article" date="2012" name="BMC Genomics">
        <title>Comparative genomics of the classical Bordetella subspecies: the evolution and exchange of virulence-associated diversity amongst closely related pathogens.</title>
        <authorList>
            <person name="Park J."/>
            <person name="Zhang Y."/>
            <person name="Buboltz A.M."/>
            <person name="Zhang X."/>
            <person name="Schuster S.C."/>
            <person name="Ahuja U."/>
            <person name="Liu M."/>
            <person name="Miller J.F."/>
            <person name="Sebaihia M."/>
            <person name="Bentley S.D."/>
            <person name="Parkhill J."/>
            <person name="Harvill E.T."/>
        </authorList>
    </citation>
    <scope>NUCLEOTIDE SEQUENCE [LARGE SCALE GENOMIC DNA]</scope>
    <source>
        <strain evidence="4">ATCC 9797 / DSM 5571 / CCUG 30873 / LMG 14455 / NCTC 10739 / 18323</strain>
    </source>
</reference>
<dbReference type="RefSeq" id="WP_010929596.1">
    <property type="nucleotide sequence ID" value="NC_018518.1"/>
</dbReference>
<dbReference type="InterPro" id="IPR010982">
    <property type="entry name" value="Lambda_DNA-bd_dom_sf"/>
</dbReference>
<dbReference type="Gene3D" id="1.10.260.40">
    <property type="entry name" value="lambda repressor-like DNA-binding domains"/>
    <property type="match status" value="1"/>
</dbReference>
<dbReference type="PROSITE" id="PS50943">
    <property type="entry name" value="HTH_CROC1"/>
    <property type="match status" value="1"/>
</dbReference>
<feature type="domain" description="HTH cro/C1-type" evidence="2">
    <location>
        <begin position="32"/>
        <end position="85"/>
    </location>
</feature>
<gene>
    <name evidence="3" type="ordered locus">BN118_3392</name>
</gene>
<keyword evidence="3" id="KW-0238">DNA-binding</keyword>
<evidence type="ECO:0000313" key="3">
    <source>
        <dbReference type="EMBL" id="CCJ64817.1"/>
    </source>
</evidence>
<dbReference type="Pfam" id="PF13560">
    <property type="entry name" value="HTH_31"/>
    <property type="match status" value="1"/>
</dbReference>
<dbReference type="HOGENOM" id="CLU_153788_1_0_4"/>
<dbReference type="SUPFAM" id="SSF47413">
    <property type="entry name" value="lambda repressor-like DNA-binding domains"/>
    <property type="match status" value="1"/>
</dbReference>
<dbReference type="GeneID" id="69603681"/>
<dbReference type="CDD" id="cd00093">
    <property type="entry name" value="HTH_XRE"/>
    <property type="match status" value="1"/>
</dbReference>
<dbReference type="KEGG" id="bper:BN118_3392"/>
<dbReference type="InterPro" id="IPR001387">
    <property type="entry name" value="Cro/C1-type_HTH"/>
</dbReference>
<keyword evidence="4" id="KW-1185">Reference proteome</keyword>
<dbReference type="eggNOG" id="COG1813">
    <property type="taxonomic scope" value="Bacteria"/>
</dbReference>
<organism evidence="3 4">
    <name type="scientific">Bordetella pertussis (strain ATCC 9797 / DSM 5571 / CCUG 30873 / LMG 14455 / NCTC 10739 / 18323)</name>
    <dbReference type="NCBI Taxonomy" id="568706"/>
    <lineage>
        <taxon>Bacteria</taxon>
        <taxon>Pseudomonadati</taxon>
        <taxon>Pseudomonadota</taxon>
        <taxon>Betaproteobacteria</taxon>
        <taxon>Burkholderiales</taxon>
        <taxon>Alcaligenaceae</taxon>
        <taxon>Bordetella</taxon>
    </lineage>
</organism>
<feature type="region of interest" description="Disordered" evidence="1">
    <location>
        <begin position="113"/>
        <end position="139"/>
    </location>
</feature>
<dbReference type="GO" id="GO:0003677">
    <property type="term" value="F:DNA binding"/>
    <property type="evidence" value="ECO:0007669"/>
    <property type="project" value="UniProtKB-KW"/>
</dbReference>
<accession>A0A0T7CT95</accession>
<proteinExistence type="predicted"/>
<dbReference type="Proteomes" id="UP000005250">
    <property type="component" value="Chromosome"/>
</dbReference>
<evidence type="ECO:0000256" key="1">
    <source>
        <dbReference type="SAM" id="MobiDB-lite"/>
    </source>
</evidence>
<protein>
    <submittedName>
        <fullName evidence="3">DNA-binding protein</fullName>
    </submittedName>
</protein>
<evidence type="ECO:0000313" key="4">
    <source>
        <dbReference type="Proteomes" id="UP000005250"/>
    </source>
</evidence>
<evidence type="ECO:0000259" key="2">
    <source>
        <dbReference type="PROSITE" id="PS50943"/>
    </source>
</evidence>